<sequence length="157" mass="18367">MKRLLKIVASSLLLLGVATAPALAGDRDHGRGYQDHGRGQHYDRHDRGDHRDRYDYRVDRNHYRRDYRPAPPRVVYTQPRYVHAPPRVVYRPAPRPYWVRGGHYYGSGYAPTYVVNDWGYYGLRSPPRGYYWRRSDTGDFLLVAITTGIIADMLLHH</sequence>
<evidence type="ECO:0000313" key="3">
    <source>
        <dbReference type="EMBL" id="QNN45645.1"/>
    </source>
</evidence>
<evidence type="ECO:0000256" key="2">
    <source>
        <dbReference type="SAM" id="SignalP"/>
    </source>
</evidence>
<keyword evidence="2" id="KW-0732">Signal</keyword>
<accession>A0A7G9QQM0</accession>
<feature type="chain" id="PRO_5029023070" evidence="2">
    <location>
        <begin position="25"/>
        <end position="157"/>
    </location>
</feature>
<proteinExistence type="predicted"/>
<gene>
    <name evidence="3" type="ORF">H9L17_10550</name>
</gene>
<dbReference type="RefSeq" id="WP_187569413.1">
    <property type="nucleotide sequence ID" value="NZ_CP060711.1"/>
</dbReference>
<feature type="region of interest" description="Disordered" evidence="1">
    <location>
        <begin position="25"/>
        <end position="51"/>
    </location>
</feature>
<reference evidence="3 4" key="1">
    <citation type="submission" date="2020-08" db="EMBL/GenBank/DDBJ databases">
        <title>Genome sequence of Thermomonas brevis KACC 16975T.</title>
        <authorList>
            <person name="Hyun D.-W."/>
            <person name="Bae J.-W."/>
        </authorList>
    </citation>
    <scope>NUCLEOTIDE SEQUENCE [LARGE SCALE GENOMIC DNA]</scope>
    <source>
        <strain evidence="3 4">KACC 16975</strain>
    </source>
</reference>
<dbReference type="Pfam" id="PF11776">
    <property type="entry name" value="RcnB"/>
    <property type="match status" value="1"/>
</dbReference>
<dbReference type="Proteomes" id="UP000515977">
    <property type="component" value="Chromosome"/>
</dbReference>
<dbReference type="AlphaFoldDB" id="A0A7G9QQM0"/>
<protein>
    <submittedName>
        <fullName evidence="3">RcnB family protein</fullName>
    </submittedName>
</protein>
<dbReference type="EMBL" id="CP060711">
    <property type="protein sequence ID" value="QNN45645.1"/>
    <property type="molecule type" value="Genomic_DNA"/>
</dbReference>
<feature type="signal peptide" evidence="2">
    <location>
        <begin position="1"/>
        <end position="24"/>
    </location>
</feature>
<evidence type="ECO:0000313" key="4">
    <source>
        <dbReference type="Proteomes" id="UP000515977"/>
    </source>
</evidence>
<dbReference type="KEGG" id="tbv:H9L17_10550"/>
<organism evidence="3 4">
    <name type="scientific">Thermomonas brevis</name>
    <dbReference type="NCBI Taxonomy" id="215691"/>
    <lineage>
        <taxon>Bacteria</taxon>
        <taxon>Pseudomonadati</taxon>
        <taxon>Pseudomonadota</taxon>
        <taxon>Gammaproteobacteria</taxon>
        <taxon>Lysobacterales</taxon>
        <taxon>Lysobacteraceae</taxon>
        <taxon>Thermomonas</taxon>
    </lineage>
</organism>
<name>A0A7G9QQM0_9GAMM</name>
<dbReference type="InterPro" id="IPR024572">
    <property type="entry name" value="RcnB"/>
</dbReference>
<evidence type="ECO:0000256" key="1">
    <source>
        <dbReference type="SAM" id="MobiDB-lite"/>
    </source>
</evidence>
<keyword evidence="4" id="KW-1185">Reference proteome</keyword>
<dbReference type="Gene3D" id="3.10.450.160">
    <property type="entry name" value="inner membrane protein cigr"/>
    <property type="match status" value="1"/>
</dbReference>